<feature type="region of interest" description="Disordered" evidence="5">
    <location>
        <begin position="1"/>
        <end position="74"/>
    </location>
</feature>
<evidence type="ECO:0000256" key="2">
    <source>
        <dbReference type="ARBA" id="ARBA00006484"/>
    </source>
</evidence>
<dbReference type="PROSITE" id="PS00061">
    <property type="entry name" value="ADH_SHORT"/>
    <property type="match status" value="1"/>
</dbReference>
<dbReference type="PANTHER" id="PTHR45024">
    <property type="entry name" value="DEHYDROGENASES, SHORT CHAIN"/>
    <property type="match status" value="1"/>
</dbReference>
<keyword evidence="4" id="KW-0576">Peroxisome</keyword>
<gene>
    <name evidence="7" type="ORF">FOL46_004773</name>
</gene>
<evidence type="ECO:0000256" key="1">
    <source>
        <dbReference type="ARBA" id="ARBA00004275"/>
    </source>
</evidence>
<dbReference type="InterPro" id="IPR036527">
    <property type="entry name" value="SCP2_sterol-bd_dom_sf"/>
</dbReference>
<comment type="caution">
    <text evidence="7">The sequence shown here is derived from an EMBL/GenBank/DDBJ whole genome shotgun (WGS) entry which is preliminary data.</text>
</comment>
<dbReference type="AlphaFoldDB" id="A0A7J6MT63"/>
<dbReference type="PRINTS" id="PR00081">
    <property type="entry name" value="GDHRDH"/>
</dbReference>
<comment type="similarity">
    <text evidence="2">Belongs to the short-chain dehydrogenases/reductases (SDR) family.</text>
</comment>
<reference evidence="7 8" key="1">
    <citation type="submission" date="2020-04" db="EMBL/GenBank/DDBJ databases">
        <title>Perkinsus olseni comparative genomics.</title>
        <authorList>
            <person name="Bogema D.R."/>
        </authorList>
    </citation>
    <scope>NUCLEOTIDE SEQUENCE [LARGE SCALE GENOMIC DNA]</scope>
    <source>
        <strain evidence="7">ATCC PRA-31</strain>
    </source>
</reference>
<evidence type="ECO:0000259" key="6">
    <source>
        <dbReference type="SMART" id="SM00822"/>
    </source>
</evidence>
<organism evidence="7 8">
    <name type="scientific">Perkinsus olseni</name>
    <name type="common">Perkinsus atlanticus</name>
    <dbReference type="NCBI Taxonomy" id="32597"/>
    <lineage>
        <taxon>Eukaryota</taxon>
        <taxon>Sar</taxon>
        <taxon>Alveolata</taxon>
        <taxon>Perkinsozoa</taxon>
        <taxon>Perkinsea</taxon>
        <taxon>Perkinsida</taxon>
        <taxon>Perkinsidae</taxon>
        <taxon>Perkinsus</taxon>
    </lineage>
</organism>
<dbReference type="InterPro" id="IPR020904">
    <property type="entry name" value="Sc_DH/Rdtase_CS"/>
</dbReference>
<accession>A0A7J6MT63</accession>
<dbReference type="PANTHER" id="PTHR45024:SF2">
    <property type="entry name" value="SCP2 DOMAIN-CONTAINING PROTEIN"/>
    <property type="match status" value="1"/>
</dbReference>
<keyword evidence="3" id="KW-0560">Oxidoreductase</keyword>
<proteinExistence type="inferred from homology"/>
<dbReference type="InterPro" id="IPR002347">
    <property type="entry name" value="SDR_fam"/>
</dbReference>
<feature type="compositionally biased region" description="Basic residues" evidence="5">
    <location>
        <begin position="41"/>
        <end position="57"/>
    </location>
</feature>
<dbReference type="SUPFAM" id="SSF51735">
    <property type="entry name" value="NAD(P)-binding Rossmann-fold domains"/>
    <property type="match status" value="1"/>
</dbReference>
<dbReference type="InterPro" id="IPR036291">
    <property type="entry name" value="NAD(P)-bd_dom_sf"/>
</dbReference>
<dbReference type="Pfam" id="PF02036">
    <property type="entry name" value="SCP2"/>
    <property type="match status" value="1"/>
</dbReference>
<dbReference type="Gene3D" id="3.40.50.720">
    <property type="entry name" value="NAD(P)-binding Rossmann-like Domain"/>
    <property type="match status" value="1"/>
</dbReference>
<evidence type="ECO:0000313" key="7">
    <source>
        <dbReference type="EMBL" id="KAF4674517.1"/>
    </source>
</evidence>
<evidence type="ECO:0000256" key="3">
    <source>
        <dbReference type="ARBA" id="ARBA00023002"/>
    </source>
</evidence>
<name>A0A7J6MT63_PEROL</name>
<dbReference type="GO" id="GO:0005777">
    <property type="term" value="C:peroxisome"/>
    <property type="evidence" value="ECO:0007669"/>
    <property type="project" value="UniProtKB-SubCell"/>
</dbReference>
<dbReference type="Proteomes" id="UP000572268">
    <property type="component" value="Unassembled WGS sequence"/>
</dbReference>
<dbReference type="InterPro" id="IPR051687">
    <property type="entry name" value="Peroxisomal_Beta-Oxidation"/>
</dbReference>
<evidence type="ECO:0000256" key="4">
    <source>
        <dbReference type="ARBA" id="ARBA00023140"/>
    </source>
</evidence>
<dbReference type="GO" id="GO:0016491">
    <property type="term" value="F:oxidoreductase activity"/>
    <property type="evidence" value="ECO:0007669"/>
    <property type="project" value="UniProtKB-KW"/>
</dbReference>
<dbReference type="Gene3D" id="3.30.1050.10">
    <property type="entry name" value="SCP2 sterol-binding domain"/>
    <property type="match status" value="1"/>
</dbReference>
<protein>
    <recommendedName>
        <fullName evidence="6">Ketoreductase domain-containing protein</fullName>
    </recommendedName>
</protein>
<dbReference type="SUPFAM" id="SSF55718">
    <property type="entry name" value="SCP-like"/>
    <property type="match status" value="1"/>
</dbReference>
<evidence type="ECO:0000256" key="5">
    <source>
        <dbReference type="SAM" id="MobiDB-lite"/>
    </source>
</evidence>
<dbReference type="InterPro" id="IPR057326">
    <property type="entry name" value="KR_dom"/>
</dbReference>
<dbReference type="Pfam" id="PF00106">
    <property type="entry name" value="adh_short"/>
    <property type="match status" value="1"/>
</dbReference>
<feature type="compositionally biased region" description="Basic residues" evidence="5">
    <location>
        <begin position="8"/>
        <end position="26"/>
    </location>
</feature>
<feature type="domain" description="Ketoreductase" evidence="6">
    <location>
        <begin position="236"/>
        <end position="443"/>
    </location>
</feature>
<evidence type="ECO:0000313" key="8">
    <source>
        <dbReference type="Proteomes" id="UP000572268"/>
    </source>
</evidence>
<dbReference type="InterPro" id="IPR003033">
    <property type="entry name" value="SCP2_sterol-bd_dom"/>
</dbReference>
<dbReference type="PRINTS" id="PR00080">
    <property type="entry name" value="SDRFAMILY"/>
</dbReference>
<dbReference type="CDD" id="cd05353">
    <property type="entry name" value="hydroxyacyl-CoA-like_DH_SDR_c-like"/>
    <property type="match status" value="1"/>
</dbReference>
<sequence>MSREDRVRHRSRSPSSRKRRHRSRSRSRSESVSSRSSYSRSRSRERRSRKDHRRRDGSRKDRKQERRRRILNADAPLGAVTEQYGKYGIIRNEDQYKKRAEFLTWLVEVRGVDIEALSHVEERKLFEDFVEDYNTATMPSKKYYDIEAWEARQAAKKAKHAKHHTNITFDDERNRAQEIQSLRAARTEVITRQTFDEMKKDRDLVRAMKEQEDARNAAACGEPSIIMAKPLSFTDRVAVVTGAGGGLGRQYALDLAKRGCKVVVNDLGGTFDGSGQSSRAADKVVEEITAAGGEAIANYNSVTDGDAIIKSAVDKWGRVDILINNAGTKQLERYAAQPLTGILRDRSLAKMTDEDWKLVVDVHLNGVFKCSKAAWTFMLKQGYGRIINVSSASGLYGNYGQVNYSMAKSGIVGMTKSMALEGKKRGILCNVIVPVAASRMTETVMPPDLLSQLSPEFVSPLVVAMCHETYQGSGDVFEAGAGWFAKVLTQRSRGVTVKWPFQPEDLLNEGIQKAIADFSRDAVYPNSSGEALMSLMQTRGDAVTPPSAVQPQASGSTMKAARIFDIIKAYFDHPSKPGSPLVKKLGTTYTFEIYEGKKVGDGKSRKWTLNLKDGAGKCYEAEEADGACTISLIDANFMALVRDELQPQAAFMQGKLKIRGDLGAAMKFTPDVLPKFDPSLADDTSLSPAEVVEVFLKSSQVSKM</sequence>
<dbReference type="SMART" id="SM00822">
    <property type="entry name" value="PKS_KR"/>
    <property type="match status" value="1"/>
</dbReference>
<feature type="compositionally biased region" description="Low complexity" evidence="5">
    <location>
        <begin position="30"/>
        <end position="40"/>
    </location>
</feature>
<comment type="subcellular location">
    <subcellularLocation>
        <location evidence="1">Peroxisome</location>
    </subcellularLocation>
</comment>
<dbReference type="EMBL" id="JABANN010000029">
    <property type="protein sequence ID" value="KAF4674517.1"/>
    <property type="molecule type" value="Genomic_DNA"/>
</dbReference>